<dbReference type="PANTHER" id="PTHR34109">
    <property type="entry name" value="BNAUNNG04460D PROTEIN-RELATED"/>
    <property type="match status" value="1"/>
</dbReference>
<dbReference type="PROSITE" id="PS51819">
    <property type="entry name" value="VOC"/>
    <property type="match status" value="1"/>
</dbReference>
<dbReference type="PANTHER" id="PTHR34109:SF1">
    <property type="entry name" value="VOC DOMAIN-CONTAINING PROTEIN"/>
    <property type="match status" value="1"/>
</dbReference>
<proteinExistence type="predicted"/>
<dbReference type="Gene3D" id="3.10.180.10">
    <property type="entry name" value="2,3-Dihydroxybiphenyl 1,2-Dioxygenase, domain 1"/>
    <property type="match status" value="1"/>
</dbReference>
<comment type="caution">
    <text evidence="2">The sequence shown here is derived from an EMBL/GenBank/DDBJ whole genome shotgun (WGS) entry which is preliminary data.</text>
</comment>
<dbReference type="Proteomes" id="UP001589818">
    <property type="component" value="Unassembled WGS sequence"/>
</dbReference>
<dbReference type="RefSeq" id="WP_256555637.1">
    <property type="nucleotide sequence ID" value="NZ_JANHOF010000022.1"/>
</dbReference>
<evidence type="ECO:0000259" key="1">
    <source>
        <dbReference type="PROSITE" id="PS51819"/>
    </source>
</evidence>
<organism evidence="2 3">
    <name type="scientific">Paenibacillus mendelii</name>
    <dbReference type="NCBI Taxonomy" id="206163"/>
    <lineage>
        <taxon>Bacteria</taxon>
        <taxon>Bacillati</taxon>
        <taxon>Bacillota</taxon>
        <taxon>Bacilli</taxon>
        <taxon>Bacillales</taxon>
        <taxon>Paenibacillaceae</taxon>
        <taxon>Paenibacillus</taxon>
    </lineage>
</organism>
<name>A0ABV6JEY1_9BACL</name>
<sequence>MSIHMSESERSETHIAPWLSVNNAAKAVDYYKAAFGAVELYRLEDDNGKLAVTQLSINGADFWIQDDPDCSPELVGRGTARMIMTVNDPDWAFEQALAAGGTVIAPVSEGHGWRIGRFVDPFGYHWEIGKRLN</sequence>
<gene>
    <name evidence="2" type="ORF">ACFFJ8_22445</name>
</gene>
<reference evidence="2 3" key="1">
    <citation type="submission" date="2024-09" db="EMBL/GenBank/DDBJ databases">
        <authorList>
            <person name="Sun Q."/>
            <person name="Mori K."/>
        </authorList>
    </citation>
    <scope>NUCLEOTIDE SEQUENCE [LARGE SCALE GENOMIC DNA]</scope>
    <source>
        <strain evidence="2 3">CCM 4839</strain>
    </source>
</reference>
<keyword evidence="3" id="KW-1185">Reference proteome</keyword>
<dbReference type="Pfam" id="PF00903">
    <property type="entry name" value="Glyoxalase"/>
    <property type="match status" value="1"/>
</dbReference>
<evidence type="ECO:0000313" key="2">
    <source>
        <dbReference type="EMBL" id="MFC0394117.1"/>
    </source>
</evidence>
<evidence type="ECO:0000313" key="3">
    <source>
        <dbReference type="Proteomes" id="UP001589818"/>
    </source>
</evidence>
<dbReference type="InterPro" id="IPR029068">
    <property type="entry name" value="Glyas_Bleomycin-R_OHBP_Dase"/>
</dbReference>
<dbReference type="InterPro" id="IPR037523">
    <property type="entry name" value="VOC_core"/>
</dbReference>
<dbReference type="SUPFAM" id="SSF54593">
    <property type="entry name" value="Glyoxalase/Bleomycin resistance protein/Dihydroxybiphenyl dioxygenase"/>
    <property type="match status" value="1"/>
</dbReference>
<dbReference type="EMBL" id="JBHLVF010000039">
    <property type="protein sequence ID" value="MFC0394117.1"/>
    <property type="molecule type" value="Genomic_DNA"/>
</dbReference>
<dbReference type="InterPro" id="IPR004360">
    <property type="entry name" value="Glyas_Fos-R_dOase_dom"/>
</dbReference>
<feature type="domain" description="VOC" evidence="1">
    <location>
        <begin position="11"/>
        <end position="131"/>
    </location>
</feature>
<accession>A0ABV6JEY1</accession>
<protein>
    <submittedName>
        <fullName evidence="2">VOC family protein</fullName>
    </submittedName>
</protein>